<keyword evidence="4" id="KW-1185">Reference proteome</keyword>
<dbReference type="Proteomes" id="UP001158576">
    <property type="component" value="Chromosome 1"/>
</dbReference>
<dbReference type="EMBL" id="OU015566">
    <property type="protein sequence ID" value="CAG5105084.1"/>
    <property type="molecule type" value="Genomic_DNA"/>
</dbReference>
<sequence>MPVGTQGTMKGITVEQMKNMNIEIILANTYHLAHQPGTEILDKFEGVHKFMGWDRNILTDSGGFQMVSLVHLTTLTEEGVEFAYPHDQTRKLMMTPEESMRIQKCIDSDIVMQLDDVVSAGIGRGPRIEEAAERSVSCGLDPEPRIKCSEEMTRRKAPGFAIGGLSGGETKDEFWRVIHNSAPLLPVDKPKYCMGVGYALDLIVLVSLGVDMFDCVYPTRTARFGHALLIDGKELDIKRGEYSLDTREQGF</sequence>
<dbReference type="PANTHER" id="PTHR43530">
    <property type="entry name" value="QUEUINE TRNA-RIBOSYLTRANSFERASE CATALYTIC SUBUNIT 1"/>
    <property type="match status" value="1"/>
</dbReference>
<protein>
    <submittedName>
        <fullName evidence="3">Oidioi.mRNA.OKI2018_I69.chr1.g1818.t1.cds</fullName>
    </submittedName>
</protein>
<dbReference type="PANTHER" id="PTHR43530:SF1">
    <property type="entry name" value="QUEUINE TRNA-RIBOSYLTRANSFERASE CATALYTIC SUBUNIT 1"/>
    <property type="match status" value="1"/>
</dbReference>
<dbReference type="InterPro" id="IPR036511">
    <property type="entry name" value="TGT-like_sf"/>
</dbReference>
<keyword evidence="1" id="KW-0862">Zinc</keyword>
<evidence type="ECO:0000313" key="4">
    <source>
        <dbReference type="Proteomes" id="UP001158576"/>
    </source>
</evidence>
<evidence type="ECO:0000313" key="3">
    <source>
        <dbReference type="EMBL" id="CAG5105084.1"/>
    </source>
</evidence>
<feature type="domain" description="tRNA-guanine(15) transglycosylase-like" evidence="2">
    <location>
        <begin position="1"/>
        <end position="136"/>
    </location>
</feature>
<accession>A0ABN7SU51</accession>
<organism evidence="3 4">
    <name type="scientific">Oikopleura dioica</name>
    <name type="common">Tunicate</name>
    <dbReference type="NCBI Taxonomy" id="34765"/>
    <lineage>
        <taxon>Eukaryota</taxon>
        <taxon>Metazoa</taxon>
        <taxon>Chordata</taxon>
        <taxon>Tunicata</taxon>
        <taxon>Appendicularia</taxon>
        <taxon>Copelata</taxon>
        <taxon>Oikopleuridae</taxon>
        <taxon>Oikopleura</taxon>
    </lineage>
</organism>
<evidence type="ECO:0000256" key="1">
    <source>
        <dbReference type="ARBA" id="ARBA00022833"/>
    </source>
</evidence>
<reference evidence="3 4" key="1">
    <citation type="submission" date="2021-04" db="EMBL/GenBank/DDBJ databases">
        <authorList>
            <person name="Bliznina A."/>
        </authorList>
    </citation>
    <scope>NUCLEOTIDE SEQUENCE [LARGE SCALE GENOMIC DNA]</scope>
</reference>
<dbReference type="Gene3D" id="3.20.20.105">
    <property type="entry name" value="Queuine tRNA-ribosyltransferase-like"/>
    <property type="match status" value="2"/>
</dbReference>
<dbReference type="Pfam" id="PF01702">
    <property type="entry name" value="TGT"/>
    <property type="match status" value="1"/>
</dbReference>
<gene>
    <name evidence="3" type="ORF">OKIOD_LOCUS10583</name>
</gene>
<evidence type="ECO:0000259" key="2">
    <source>
        <dbReference type="Pfam" id="PF01702"/>
    </source>
</evidence>
<proteinExistence type="predicted"/>
<dbReference type="InterPro" id="IPR002616">
    <property type="entry name" value="tRNA_ribo_trans-like"/>
</dbReference>
<name>A0ABN7SU51_OIKDI</name>
<dbReference type="NCBIfam" id="TIGR00449">
    <property type="entry name" value="tgt_general"/>
    <property type="match status" value="2"/>
</dbReference>
<dbReference type="SUPFAM" id="SSF51713">
    <property type="entry name" value="tRNA-guanine transglycosylase"/>
    <property type="match status" value="1"/>
</dbReference>